<accession>A0A1W2DVT3</accession>
<dbReference type="Proteomes" id="UP000192330">
    <property type="component" value="Unassembled WGS sequence"/>
</dbReference>
<dbReference type="OrthoDB" id="3477511at2"/>
<dbReference type="Gene3D" id="3.10.129.10">
    <property type="entry name" value="Hotdog Thioesterase"/>
    <property type="match status" value="1"/>
</dbReference>
<dbReference type="InterPro" id="IPR006683">
    <property type="entry name" value="Thioestr_dom"/>
</dbReference>
<feature type="domain" description="Thioesterase" evidence="1">
    <location>
        <begin position="43"/>
        <end position="110"/>
    </location>
</feature>
<dbReference type="Pfam" id="PF03061">
    <property type="entry name" value="4HBT"/>
    <property type="match status" value="1"/>
</dbReference>
<evidence type="ECO:0000313" key="2">
    <source>
        <dbReference type="EMBL" id="SMD01560.1"/>
    </source>
</evidence>
<evidence type="ECO:0000259" key="1">
    <source>
        <dbReference type="Pfam" id="PF03061"/>
    </source>
</evidence>
<gene>
    <name evidence="2" type="ORF">SAMN06295998_11868</name>
</gene>
<dbReference type="AlphaFoldDB" id="A0A1W2DVT3"/>
<reference evidence="2 3" key="1">
    <citation type="submission" date="2017-04" db="EMBL/GenBank/DDBJ databases">
        <authorList>
            <person name="Afonso C.L."/>
            <person name="Miller P.J."/>
            <person name="Scott M.A."/>
            <person name="Spackman E."/>
            <person name="Goraichik I."/>
            <person name="Dimitrov K.M."/>
            <person name="Suarez D.L."/>
            <person name="Swayne D.E."/>
        </authorList>
    </citation>
    <scope>NUCLEOTIDE SEQUENCE [LARGE SCALE GENOMIC DNA]</scope>
    <source>
        <strain evidence="2 3">CGMCC 1.12644</strain>
    </source>
</reference>
<dbReference type="CDD" id="cd03443">
    <property type="entry name" value="PaaI_thioesterase"/>
    <property type="match status" value="1"/>
</dbReference>
<dbReference type="RefSeq" id="WP_084354056.1">
    <property type="nucleotide sequence ID" value="NZ_FWYD01000018.1"/>
</dbReference>
<dbReference type="STRING" id="1387277.SAMN06295998_11868"/>
<dbReference type="GO" id="GO:0016790">
    <property type="term" value="F:thiolester hydrolase activity"/>
    <property type="evidence" value="ECO:0007669"/>
    <property type="project" value="UniProtKB-ARBA"/>
</dbReference>
<dbReference type="EMBL" id="FWYD01000018">
    <property type="protein sequence ID" value="SMD01560.1"/>
    <property type="molecule type" value="Genomic_DNA"/>
</dbReference>
<proteinExistence type="predicted"/>
<name>A0A1W2DVT3_9RHOB</name>
<dbReference type="SUPFAM" id="SSF54637">
    <property type="entry name" value="Thioesterase/thiol ester dehydrase-isomerase"/>
    <property type="match status" value="1"/>
</dbReference>
<organism evidence="2 3">
    <name type="scientific">Primorskyibacter flagellatus</name>
    <dbReference type="NCBI Taxonomy" id="1387277"/>
    <lineage>
        <taxon>Bacteria</taxon>
        <taxon>Pseudomonadati</taxon>
        <taxon>Pseudomonadota</taxon>
        <taxon>Alphaproteobacteria</taxon>
        <taxon>Rhodobacterales</taxon>
        <taxon>Roseobacteraceae</taxon>
        <taxon>Primorskyibacter</taxon>
    </lineage>
</organism>
<protein>
    <submittedName>
        <fullName evidence="2">Uncharacterized domain 1-containing protein</fullName>
    </submittedName>
</protein>
<evidence type="ECO:0000313" key="3">
    <source>
        <dbReference type="Proteomes" id="UP000192330"/>
    </source>
</evidence>
<dbReference type="InterPro" id="IPR029069">
    <property type="entry name" value="HotDog_dom_sf"/>
</dbReference>
<keyword evidence="3" id="KW-1185">Reference proteome</keyword>
<sequence length="136" mass="14381">MIVEVQPTSPAIEHLSFKTLRADSDSAAVNLSSSKEVLNGARVVHGGILTAPLDSAMGHAVCEGRGDLIASTISLSVSFLALARRDIKVTRRGRRTVFATAEVHGADGTILAEALDCFKIMKEQTEISGNPYGMSV</sequence>